<proteinExistence type="predicted"/>
<reference evidence="2 3" key="1">
    <citation type="submission" date="2023-06" db="EMBL/GenBank/DDBJ databases">
        <title>Draft Genome Sequences of lactic acid bacteria strains isolated from fermented milk products.</title>
        <authorList>
            <person name="Elcheninov A.G."/>
            <person name="Klyukina A."/>
            <person name="Zayulina K.S."/>
            <person name="Gavirova L.A."/>
            <person name="Shcherbakova P.A."/>
            <person name="Shestakov A.I."/>
            <person name="Kublanov I.V."/>
            <person name="Kochetkova T.V."/>
        </authorList>
    </citation>
    <scope>NUCLEOTIDE SEQUENCE [LARGE SCALE GENOMIC DNA]</scope>
    <source>
        <strain evidence="2 3">TOM.81</strain>
    </source>
</reference>
<keyword evidence="3" id="KW-1185">Reference proteome</keyword>
<name>A0ABT7S1T4_9LACO</name>
<organism evidence="2 3">
    <name type="scientific">Leuconostoc falkenbergense</name>
    <dbReference type="NCBI Taxonomy" id="2766470"/>
    <lineage>
        <taxon>Bacteria</taxon>
        <taxon>Bacillati</taxon>
        <taxon>Bacillota</taxon>
        <taxon>Bacilli</taxon>
        <taxon>Lactobacillales</taxon>
        <taxon>Lactobacillaceae</taxon>
        <taxon>Leuconostoc</taxon>
    </lineage>
</organism>
<dbReference type="EMBL" id="JAUCAQ010000037">
    <property type="protein sequence ID" value="MDM7647506.1"/>
    <property type="molecule type" value="Genomic_DNA"/>
</dbReference>
<evidence type="ECO:0000256" key="1">
    <source>
        <dbReference type="SAM" id="Coils"/>
    </source>
</evidence>
<keyword evidence="1" id="KW-0175">Coiled coil</keyword>
<accession>A0ABT7S1T4</accession>
<protein>
    <submittedName>
        <fullName evidence="2">Uncharacterized protein</fullName>
    </submittedName>
</protein>
<dbReference type="RefSeq" id="WP_289457246.1">
    <property type="nucleotide sequence ID" value="NZ_JAUCAQ010000037.1"/>
</dbReference>
<sequence length="319" mass="37547">MENKELANQVFEEIYTDFSDEIDKQTNKLCSELGRTNNREYNDFADTQNLIISELFNRLSRAKVSTLEGYSNDSEAQKKLIKQVKKQVKDNENNDGKIYTTERQNVEQYNWKTDETTTEYKQVRVYQPQLSFDSQQESDSDNGTYSLSDALSVNDIRVPEMRETQKGNVVQVLKNIELFSKPSQTFIMMLFTQGESETKRLLGMTNSNFNQKIERLESWIEKHSAFKDILTGAEEEHLESLRDMGHFENLLSVTERTQVQKWLIANIDKPWIEYILDEKVDNDYLTIQSWDIEGERKNSYQFINAMHELQEVYQKEVSR</sequence>
<comment type="caution">
    <text evidence="2">The sequence shown here is derived from an EMBL/GenBank/DDBJ whole genome shotgun (WGS) entry which is preliminary data.</text>
</comment>
<dbReference type="Proteomes" id="UP001242903">
    <property type="component" value="Unassembled WGS sequence"/>
</dbReference>
<evidence type="ECO:0000313" key="3">
    <source>
        <dbReference type="Proteomes" id="UP001242903"/>
    </source>
</evidence>
<evidence type="ECO:0000313" key="2">
    <source>
        <dbReference type="EMBL" id="MDM7647506.1"/>
    </source>
</evidence>
<feature type="coiled-coil region" evidence="1">
    <location>
        <begin position="67"/>
        <end position="94"/>
    </location>
</feature>
<gene>
    <name evidence="2" type="ORF">QUE93_10855</name>
</gene>